<dbReference type="Proteomes" id="UP000639772">
    <property type="component" value="Chromosome 7"/>
</dbReference>
<evidence type="ECO:0000313" key="4">
    <source>
        <dbReference type="EMBL" id="KAG0474933.1"/>
    </source>
</evidence>
<evidence type="ECO:0000256" key="1">
    <source>
        <dbReference type="ARBA" id="ARBA00004370"/>
    </source>
</evidence>
<dbReference type="OrthoDB" id="1920039at2759"/>
<dbReference type="GO" id="GO:0005886">
    <property type="term" value="C:plasma membrane"/>
    <property type="evidence" value="ECO:0007669"/>
    <property type="project" value="TreeGrafter"/>
</dbReference>
<dbReference type="InterPro" id="IPR044839">
    <property type="entry name" value="NDR1-like"/>
</dbReference>
<evidence type="ECO:0000313" key="5">
    <source>
        <dbReference type="Proteomes" id="UP000639772"/>
    </source>
</evidence>
<dbReference type="PANTHER" id="PTHR31415">
    <property type="entry name" value="OS05G0367900 PROTEIN"/>
    <property type="match status" value="1"/>
</dbReference>
<evidence type="ECO:0000256" key="3">
    <source>
        <dbReference type="SAM" id="Phobius"/>
    </source>
</evidence>
<protein>
    <recommendedName>
        <fullName evidence="6">Late embryogenesis abundant protein LEA-2 subgroup domain-containing protein</fullName>
    </recommendedName>
</protein>
<dbReference type="PANTHER" id="PTHR31415:SF20">
    <property type="entry name" value="NDR1_HIN1-LIKE PROTEIN 26"/>
    <property type="match status" value="1"/>
</dbReference>
<organism evidence="4 5">
    <name type="scientific">Vanilla planifolia</name>
    <name type="common">Vanilla</name>
    <dbReference type="NCBI Taxonomy" id="51239"/>
    <lineage>
        <taxon>Eukaryota</taxon>
        <taxon>Viridiplantae</taxon>
        <taxon>Streptophyta</taxon>
        <taxon>Embryophyta</taxon>
        <taxon>Tracheophyta</taxon>
        <taxon>Spermatophyta</taxon>
        <taxon>Magnoliopsida</taxon>
        <taxon>Liliopsida</taxon>
        <taxon>Asparagales</taxon>
        <taxon>Orchidaceae</taxon>
        <taxon>Vanilloideae</taxon>
        <taxon>Vanilleae</taxon>
        <taxon>Vanilla</taxon>
    </lineage>
</organism>
<reference evidence="4 5" key="1">
    <citation type="journal article" date="2020" name="Nat. Food">
        <title>A phased Vanilla planifolia genome enables genetic improvement of flavour and production.</title>
        <authorList>
            <person name="Hasing T."/>
            <person name="Tang H."/>
            <person name="Brym M."/>
            <person name="Khazi F."/>
            <person name="Huang T."/>
            <person name="Chambers A.H."/>
        </authorList>
    </citation>
    <scope>NUCLEOTIDE SEQUENCE [LARGE SCALE GENOMIC DNA]</scope>
    <source>
        <tissue evidence="4">Leaf</tissue>
    </source>
</reference>
<comment type="caution">
    <text evidence="4">The sequence shown here is derived from an EMBL/GenBank/DDBJ whole genome shotgun (WGS) entry which is preliminary data.</text>
</comment>
<comment type="subcellular location">
    <subcellularLocation>
        <location evidence="1">Membrane</location>
    </subcellularLocation>
</comment>
<evidence type="ECO:0008006" key="6">
    <source>
        <dbReference type="Google" id="ProtNLM"/>
    </source>
</evidence>
<dbReference type="AlphaFoldDB" id="A0A835QUT8"/>
<name>A0A835QUT8_VANPL</name>
<sequence length="247" mass="27355">MVKVLKRATQPEGQSSVTFSTDVSDIHRLSRHCAAKHRLYISKFNKKLLSAASTLIFTILLLSLLIWIILRPSKPEFSLRDAAIYDLSLSSYPLARLLNSTIQATIVSKNPNARVGVYYDRLRACAVYKGQQITADASLPPFYQGHGDINLLPLPSPAPTSRFHRRLDTRSAVTRPPGSFSFISGLMDSSVGKWGVGCQDGSGLMWTALPPWFSLPAASARNRQCRWGRRVVRSAPPMFDGDHNGNE</sequence>
<keyword evidence="3" id="KW-0812">Transmembrane</keyword>
<keyword evidence="2 3" id="KW-0472">Membrane</keyword>
<keyword evidence="3" id="KW-1133">Transmembrane helix</keyword>
<accession>A0A835QUT8</accession>
<dbReference type="GO" id="GO:0098542">
    <property type="term" value="P:defense response to other organism"/>
    <property type="evidence" value="ECO:0007669"/>
    <property type="project" value="InterPro"/>
</dbReference>
<dbReference type="GO" id="GO:0009506">
    <property type="term" value="C:plasmodesma"/>
    <property type="evidence" value="ECO:0007669"/>
    <property type="project" value="TreeGrafter"/>
</dbReference>
<proteinExistence type="predicted"/>
<gene>
    <name evidence="4" type="ORF">HPP92_014619</name>
</gene>
<dbReference type="EMBL" id="JADCNM010000007">
    <property type="protein sequence ID" value="KAG0474933.1"/>
    <property type="molecule type" value="Genomic_DNA"/>
</dbReference>
<evidence type="ECO:0000256" key="2">
    <source>
        <dbReference type="ARBA" id="ARBA00023136"/>
    </source>
</evidence>
<feature type="transmembrane region" description="Helical" evidence="3">
    <location>
        <begin position="48"/>
        <end position="70"/>
    </location>
</feature>